<proteinExistence type="predicted"/>
<sequence>MATTSPRIQPDPVSIDRNIIRKWKRLMNCLVAIRVDSGGKCILSKVKPYFYTISTMPVANTDLFKNEIFRWANTLLPPKKGSGQPDLSNSNSKQLDGFSSG</sequence>
<feature type="region of interest" description="Disordered" evidence="1">
    <location>
        <begin position="78"/>
        <end position="101"/>
    </location>
</feature>
<protein>
    <submittedName>
        <fullName evidence="2">Uncharacterized protein</fullName>
    </submittedName>
</protein>
<dbReference type="AlphaFoldDB" id="A0A9I9EFJ5"/>
<feature type="compositionally biased region" description="Polar residues" evidence="1">
    <location>
        <begin position="85"/>
        <end position="101"/>
    </location>
</feature>
<evidence type="ECO:0000313" key="2">
    <source>
        <dbReference type="EnsemblPlants" id="MELO3C033042.2.1"/>
    </source>
</evidence>
<accession>A0A9I9EFJ5</accession>
<name>A0A9I9EFJ5_CUCME</name>
<evidence type="ECO:0000256" key="1">
    <source>
        <dbReference type="SAM" id="MobiDB-lite"/>
    </source>
</evidence>
<dbReference type="Gramene" id="MELO3C033042.2.1">
    <property type="protein sequence ID" value="MELO3C033042.2.1"/>
    <property type="gene ID" value="MELO3C033042.2"/>
</dbReference>
<organism evidence="2">
    <name type="scientific">Cucumis melo</name>
    <name type="common">Muskmelon</name>
    <dbReference type="NCBI Taxonomy" id="3656"/>
    <lineage>
        <taxon>Eukaryota</taxon>
        <taxon>Viridiplantae</taxon>
        <taxon>Streptophyta</taxon>
        <taxon>Embryophyta</taxon>
        <taxon>Tracheophyta</taxon>
        <taxon>Spermatophyta</taxon>
        <taxon>Magnoliopsida</taxon>
        <taxon>eudicotyledons</taxon>
        <taxon>Gunneridae</taxon>
        <taxon>Pentapetalae</taxon>
        <taxon>rosids</taxon>
        <taxon>fabids</taxon>
        <taxon>Cucurbitales</taxon>
        <taxon>Cucurbitaceae</taxon>
        <taxon>Benincaseae</taxon>
        <taxon>Cucumis</taxon>
    </lineage>
</organism>
<reference evidence="2" key="1">
    <citation type="submission" date="2023-03" db="UniProtKB">
        <authorList>
            <consortium name="EnsemblPlants"/>
        </authorList>
    </citation>
    <scope>IDENTIFICATION</scope>
</reference>
<dbReference type="EnsemblPlants" id="MELO3C033042.2.1">
    <property type="protein sequence ID" value="MELO3C033042.2.1"/>
    <property type="gene ID" value="MELO3C033042.2"/>
</dbReference>